<protein>
    <recommendedName>
        <fullName evidence="1">PRC-barrel domain-containing protein</fullName>
    </recommendedName>
</protein>
<reference evidence="2 3" key="1">
    <citation type="submission" date="2019-11" db="EMBL/GenBank/DDBJ databases">
        <title>Terrilactibacillus tamarindus sp. nov. BCM23-1 isolated from bark of Tamarindus indica.</title>
        <authorList>
            <person name="Kingkaew E."/>
            <person name="Tanasupawat S."/>
        </authorList>
    </citation>
    <scope>NUCLEOTIDE SEQUENCE [LARGE SCALE GENOMIC DNA]</scope>
    <source>
        <strain evidence="2 3">BCM23-1</strain>
    </source>
</reference>
<dbReference type="InterPro" id="IPR027275">
    <property type="entry name" value="PRC-brl_dom"/>
</dbReference>
<feature type="domain" description="PRC-barrel" evidence="1">
    <location>
        <begin position="127"/>
        <end position="192"/>
    </location>
</feature>
<dbReference type="EMBL" id="WNHB01000017">
    <property type="protein sequence ID" value="MTT32543.1"/>
    <property type="molecule type" value="Genomic_DNA"/>
</dbReference>
<gene>
    <name evidence="2" type="ORF">GMB86_11045</name>
</gene>
<evidence type="ECO:0000313" key="2">
    <source>
        <dbReference type="EMBL" id="MTT32543.1"/>
    </source>
</evidence>
<dbReference type="RefSeq" id="WP_155219824.1">
    <property type="nucleotide sequence ID" value="NZ_WNHB01000017.1"/>
</dbReference>
<dbReference type="Pfam" id="PF05239">
    <property type="entry name" value="PRC"/>
    <property type="match status" value="1"/>
</dbReference>
<dbReference type="InterPro" id="IPR011033">
    <property type="entry name" value="PRC_barrel-like_sf"/>
</dbReference>
<accession>A0A6N8CTX8</accession>
<comment type="caution">
    <text evidence="2">The sequence shown here is derived from an EMBL/GenBank/DDBJ whole genome shotgun (WGS) entry which is preliminary data.</text>
</comment>
<keyword evidence="3" id="KW-1185">Reference proteome</keyword>
<name>A0A6N8CTX8_9BACI</name>
<sequence>MLSYQQIKSFPLIYDDAEGEDIRTVHDILIDPKNADIKAFVYEDSKVDTRDTEESVPPDTINHVTESGLGIQASSVLPSSFSFEGEKTQDYFINANNIWLDEEALRYTGVTRMATEQHDLISLEFSIGNPVFNEENDKIGKINDVYLDMVNKKVSSFKVSGGLWDQLFGTESKELIHIKDIISINTNGIVMKKR</sequence>
<dbReference type="Proteomes" id="UP000440978">
    <property type="component" value="Unassembled WGS sequence"/>
</dbReference>
<dbReference type="Gene3D" id="2.30.30.240">
    <property type="entry name" value="PRC-barrel domain"/>
    <property type="match status" value="1"/>
</dbReference>
<organism evidence="2 3">
    <name type="scientific">Terrilactibacillus tamarindi</name>
    <dbReference type="NCBI Taxonomy" id="2599694"/>
    <lineage>
        <taxon>Bacteria</taxon>
        <taxon>Bacillati</taxon>
        <taxon>Bacillota</taxon>
        <taxon>Bacilli</taxon>
        <taxon>Bacillales</taxon>
        <taxon>Bacillaceae</taxon>
        <taxon>Terrilactibacillus</taxon>
    </lineage>
</organism>
<proteinExistence type="predicted"/>
<dbReference type="AlphaFoldDB" id="A0A6N8CTX8"/>
<evidence type="ECO:0000313" key="3">
    <source>
        <dbReference type="Proteomes" id="UP000440978"/>
    </source>
</evidence>
<evidence type="ECO:0000259" key="1">
    <source>
        <dbReference type="Pfam" id="PF05239"/>
    </source>
</evidence>
<dbReference type="OrthoDB" id="2971217at2"/>
<dbReference type="SUPFAM" id="SSF50346">
    <property type="entry name" value="PRC-barrel domain"/>
    <property type="match status" value="1"/>
</dbReference>